<keyword evidence="3" id="KW-1185">Reference proteome</keyword>
<dbReference type="EMBL" id="BMBA01000001">
    <property type="protein sequence ID" value="GFZ30018.1"/>
    <property type="molecule type" value="Genomic_DNA"/>
</dbReference>
<gene>
    <name evidence="2" type="ORF">CSC2_05440</name>
</gene>
<organism evidence="2 3">
    <name type="scientific">Clostridium zeae</name>
    <dbReference type="NCBI Taxonomy" id="2759022"/>
    <lineage>
        <taxon>Bacteria</taxon>
        <taxon>Bacillati</taxon>
        <taxon>Bacillota</taxon>
        <taxon>Clostridia</taxon>
        <taxon>Eubacteriales</taxon>
        <taxon>Clostridiaceae</taxon>
        <taxon>Clostridium</taxon>
    </lineage>
</organism>
<protein>
    <submittedName>
        <fullName evidence="2">Uncharacterized protein</fullName>
    </submittedName>
</protein>
<reference evidence="2 3" key="1">
    <citation type="journal article" date="2021" name="Int. J. Syst. Evol. Microbiol.">
        <title>Clostridium zeae sp. nov., isolated from corn silage.</title>
        <authorList>
            <person name="Kobayashi H."/>
            <person name="Tanizawa Y."/>
            <person name="Yagura M."/>
            <person name="Sakamoto M."/>
            <person name="Ohkuma M."/>
            <person name="Tohno M."/>
        </authorList>
    </citation>
    <scope>NUCLEOTIDE SEQUENCE [LARGE SCALE GENOMIC DNA]</scope>
    <source>
        <strain evidence="2 3">CSC2</strain>
    </source>
</reference>
<comment type="caution">
    <text evidence="2">The sequence shown here is derived from an EMBL/GenBank/DDBJ whole genome shotgun (WGS) entry which is preliminary data.</text>
</comment>
<keyword evidence="1" id="KW-0472">Membrane</keyword>
<dbReference type="RefSeq" id="WP_206868013.1">
    <property type="nucleotide sequence ID" value="NZ_BMBA01000001.1"/>
</dbReference>
<dbReference type="Proteomes" id="UP000663802">
    <property type="component" value="Unassembled WGS sequence"/>
</dbReference>
<proteinExistence type="predicted"/>
<evidence type="ECO:0000313" key="3">
    <source>
        <dbReference type="Proteomes" id="UP000663802"/>
    </source>
</evidence>
<evidence type="ECO:0000313" key="2">
    <source>
        <dbReference type="EMBL" id="GFZ30018.1"/>
    </source>
</evidence>
<keyword evidence="1" id="KW-0812">Transmembrane</keyword>
<feature type="transmembrane region" description="Helical" evidence="1">
    <location>
        <begin position="7"/>
        <end position="27"/>
    </location>
</feature>
<accession>A0ABQ1E5K7</accession>
<feature type="transmembrane region" description="Helical" evidence="1">
    <location>
        <begin position="47"/>
        <end position="69"/>
    </location>
</feature>
<sequence length="72" mass="7809">MEKSLKLFGGLIAGVALVYINTIISSYDILDNVFGFVLNGVMKGMSLLGLIIVEVTCVLLFIESIKAFVKKP</sequence>
<name>A0ABQ1E5K7_9CLOT</name>
<evidence type="ECO:0000256" key="1">
    <source>
        <dbReference type="SAM" id="Phobius"/>
    </source>
</evidence>
<keyword evidence="1" id="KW-1133">Transmembrane helix</keyword>